<evidence type="ECO:0000259" key="6">
    <source>
        <dbReference type="Pfam" id="PF00082"/>
    </source>
</evidence>
<dbReference type="InterPro" id="IPR023828">
    <property type="entry name" value="Peptidase_S8_Ser-AS"/>
</dbReference>
<comment type="similarity">
    <text evidence="1 5">Belongs to the peptidase S8 family.</text>
</comment>
<keyword evidence="4" id="KW-0720">Serine protease</keyword>
<gene>
    <name evidence="8" type="ORF">BQ4739_LOCUS16655</name>
    <name evidence="7" type="ORF">BQ4739_LOCUS8934</name>
</gene>
<comment type="caution">
    <text evidence="5">Lacks conserved residue(s) required for the propagation of feature annotation.</text>
</comment>
<dbReference type="Gene3D" id="3.40.50.200">
    <property type="entry name" value="Peptidase S8/S53 domain"/>
    <property type="match status" value="1"/>
</dbReference>
<proteinExistence type="inferred from homology"/>
<evidence type="ECO:0000313" key="7">
    <source>
        <dbReference type="EMBL" id="SZX68594.1"/>
    </source>
</evidence>
<feature type="domain" description="Peptidase S8/S53" evidence="6">
    <location>
        <begin position="104"/>
        <end position="293"/>
    </location>
</feature>
<dbReference type="PROSITE" id="PS00138">
    <property type="entry name" value="SUBTILASE_SER"/>
    <property type="match status" value="1"/>
</dbReference>
<dbReference type="EMBL" id="FNXT01001253">
    <property type="protein sequence ID" value="SZX76265.1"/>
    <property type="molecule type" value="Genomic_DNA"/>
</dbReference>
<sequence>MSEDAFDPSLQLVEDEVTHPDLAAAMWTNPGEIAGNSKDDDDNGDAPDLTLLLLLLLLQVTHPDLAAAMWTNPREVAGNRRDDDGNGYVDDANGFDFVSRDGRGRQQRPGRAGVCQSGLKMISAKFIGRRGGSLSDAVLALNYLLDLKTRYNLNLVATSNSWGSGGYAQSFNAISAHNTAGILFVAAAGNDARNTELSISYPAGYDLPNIISVGSITSTGAISSFSNVGAISVDLFAPGSSILSTWPVNSYASISGTSMATPHVTGAVALYAAAHRQLRGSWPTAAQIKAAVMDMGVYDAAYDQSVSKKRLNVGLLINSLR</sequence>
<dbReference type="EMBL" id="FNXT01000866">
    <property type="protein sequence ID" value="SZX68594.1"/>
    <property type="molecule type" value="Genomic_DNA"/>
</dbReference>
<keyword evidence="3" id="KW-0378">Hydrolase</keyword>
<reference evidence="7 9" key="1">
    <citation type="submission" date="2016-10" db="EMBL/GenBank/DDBJ databases">
        <authorList>
            <person name="Cai Z."/>
        </authorList>
    </citation>
    <scope>NUCLEOTIDE SEQUENCE [LARGE SCALE GENOMIC DNA]</scope>
</reference>
<name>A0A383VUZ6_TETOB</name>
<evidence type="ECO:0000313" key="9">
    <source>
        <dbReference type="Proteomes" id="UP000256970"/>
    </source>
</evidence>
<dbReference type="InterPro" id="IPR050131">
    <property type="entry name" value="Peptidase_S8_subtilisin-like"/>
</dbReference>
<organism evidence="7 9">
    <name type="scientific">Tetradesmus obliquus</name>
    <name type="common">Green alga</name>
    <name type="synonym">Acutodesmus obliquus</name>
    <dbReference type="NCBI Taxonomy" id="3088"/>
    <lineage>
        <taxon>Eukaryota</taxon>
        <taxon>Viridiplantae</taxon>
        <taxon>Chlorophyta</taxon>
        <taxon>core chlorophytes</taxon>
        <taxon>Chlorophyceae</taxon>
        <taxon>CS clade</taxon>
        <taxon>Sphaeropleales</taxon>
        <taxon>Scenedesmaceae</taxon>
        <taxon>Tetradesmus</taxon>
    </lineage>
</organism>
<evidence type="ECO:0000256" key="1">
    <source>
        <dbReference type="ARBA" id="ARBA00011073"/>
    </source>
</evidence>
<evidence type="ECO:0000256" key="4">
    <source>
        <dbReference type="ARBA" id="ARBA00022825"/>
    </source>
</evidence>
<dbReference type="PANTHER" id="PTHR43806">
    <property type="entry name" value="PEPTIDASE S8"/>
    <property type="match status" value="1"/>
</dbReference>
<evidence type="ECO:0000256" key="3">
    <source>
        <dbReference type="ARBA" id="ARBA00022801"/>
    </source>
</evidence>
<dbReference type="SUPFAM" id="SSF52743">
    <property type="entry name" value="Subtilisin-like"/>
    <property type="match status" value="1"/>
</dbReference>
<evidence type="ECO:0000313" key="8">
    <source>
        <dbReference type="EMBL" id="SZX76265.1"/>
    </source>
</evidence>
<dbReference type="PANTHER" id="PTHR43806:SF11">
    <property type="entry name" value="CEREVISIN-RELATED"/>
    <property type="match status" value="1"/>
</dbReference>
<evidence type="ECO:0000256" key="2">
    <source>
        <dbReference type="ARBA" id="ARBA00022670"/>
    </source>
</evidence>
<dbReference type="GO" id="GO:0006508">
    <property type="term" value="P:proteolysis"/>
    <property type="evidence" value="ECO:0007669"/>
    <property type="project" value="UniProtKB-KW"/>
</dbReference>
<dbReference type="PROSITE" id="PS51892">
    <property type="entry name" value="SUBTILASE"/>
    <property type="match status" value="1"/>
</dbReference>
<dbReference type="AlphaFoldDB" id="A0A383VUZ6"/>
<dbReference type="Pfam" id="PF00082">
    <property type="entry name" value="Peptidase_S8"/>
    <property type="match status" value="1"/>
</dbReference>
<dbReference type="Proteomes" id="UP000256970">
    <property type="component" value="Unassembled WGS sequence"/>
</dbReference>
<dbReference type="InterPro" id="IPR000209">
    <property type="entry name" value="Peptidase_S8/S53_dom"/>
</dbReference>
<keyword evidence="9" id="KW-1185">Reference proteome</keyword>
<keyword evidence="2" id="KW-0645">Protease</keyword>
<dbReference type="STRING" id="3088.A0A383VUZ6"/>
<evidence type="ECO:0000256" key="5">
    <source>
        <dbReference type="PROSITE-ProRule" id="PRU01240"/>
    </source>
</evidence>
<dbReference type="InterPro" id="IPR036852">
    <property type="entry name" value="Peptidase_S8/S53_dom_sf"/>
</dbReference>
<dbReference type="GO" id="GO:0004252">
    <property type="term" value="F:serine-type endopeptidase activity"/>
    <property type="evidence" value="ECO:0007669"/>
    <property type="project" value="InterPro"/>
</dbReference>
<protein>
    <recommendedName>
        <fullName evidence="6">Peptidase S8/S53 domain-containing protein</fullName>
    </recommendedName>
</protein>
<accession>A0A383VUZ6</accession>